<reference evidence="9" key="1">
    <citation type="submission" date="2016-10" db="EMBL/GenBank/DDBJ databases">
        <authorList>
            <person name="Varghese N."/>
            <person name="Submissions S."/>
        </authorList>
    </citation>
    <scope>NUCLEOTIDE SEQUENCE [LARGE SCALE GENOMIC DNA]</scope>
    <source>
        <strain evidence="9">Gh-67</strain>
    </source>
</reference>
<keyword evidence="5" id="KW-0812">Transmembrane</keyword>
<dbReference type="GO" id="GO:0015288">
    <property type="term" value="F:porin activity"/>
    <property type="evidence" value="ECO:0007669"/>
    <property type="project" value="TreeGrafter"/>
</dbReference>
<comment type="subcellular location">
    <subcellularLocation>
        <location evidence="1">Cell outer membrane</location>
    </subcellularLocation>
</comment>
<accession>A0A1G8DBQ8</accession>
<evidence type="ECO:0000256" key="7">
    <source>
        <dbReference type="ARBA" id="ARBA00023237"/>
    </source>
</evidence>
<comment type="similarity">
    <text evidence="2">Belongs to the outer membrane factor (OMF) (TC 1.B.17) family.</text>
</comment>
<keyword evidence="9" id="KW-1185">Reference proteome</keyword>
<gene>
    <name evidence="8" type="ORF">SAMN05192573_110181</name>
</gene>
<evidence type="ECO:0000256" key="2">
    <source>
        <dbReference type="ARBA" id="ARBA00007613"/>
    </source>
</evidence>
<dbReference type="SUPFAM" id="SSF56954">
    <property type="entry name" value="Outer membrane efflux proteins (OEP)"/>
    <property type="match status" value="1"/>
</dbReference>
<dbReference type="GO" id="GO:1990281">
    <property type="term" value="C:efflux pump complex"/>
    <property type="evidence" value="ECO:0007669"/>
    <property type="project" value="TreeGrafter"/>
</dbReference>
<dbReference type="EMBL" id="FNCG01000010">
    <property type="protein sequence ID" value="SDH55157.1"/>
    <property type="molecule type" value="Genomic_DNA"/>
</dbReference>
<evidence type="ECO:0000313" key="8">
    <source>
        <dbReference type="EMBL" id="SDH55157.1"/>
    </source>
</evidence>
<dbReference type="STRING" id="551996.SAMN05192573_110181"/>
<protein>
    <submittedName>
        <fullName evidence="8">Outer membrane protein TolC</fullName>
    </submittedName>
</protein>
<dbReference type="RefSeq" id="WP_091170869.1">
    <property type="nucleotide sequence ID" value="NZ_FNCG01000010.1"/>
</dbReference>
<evidence type="ECO:0000256" key="1">
    <source>
        <dbReference type="ARBA" id="ARBA00004442"/>
    </source>
</evidence>
<dbReference type="PANTHER" id="PTHR30026:SF20">
    <property type="entry name" value="OUTER MEMBRANE PROTEIN TOLC"/>
    <property type="match status" value="1"/>
</dbReference>
<dbReference type="Gene3D" id="1.20.1600.10">
    <property type="entry name" value="Outer membrane efflux proteins (OEP)"/>
    <property type="match status" value="1"/>
</dbReference>
<evidence type="ECO:0000256" key="5">
    <source>
        <dbReference type="ARBA" id="ARBA00022692"/>
    </source>
</evidence>
<evidence type="ECO:0000256" key="3">
    <source>
        <dbReference type="ARBA" id="ARBA00022448"/>
    </source>
</evidence>
<proteinExistence type="inferred from homology"/>
<keyword evidence="3" id="KW-0813">Transport</keyword>
<dbReference type="Proteomes" id="UP000199705">
    <property type="component" value="Unassembled WGS sequence"/>
</dbReference>
<organism evidence="8 9">
    <name type="scientific">Mucilaginibacter gossypii</name>
    <dbReference type="NCBI Taxonomy" id="551996"/>
    <lineage>
        <taxon>Bacteria</taxon>
        <taxon>Pseudomonadati</taxon>
        <taxon>Bacteroidota</taxon>
        <taxon>Sphingobacteriia</taxon>
        <taxon>Sphingobacteriales</taxon>
        <taxon>Sphingobacteriaceae</taxon>
        <taxon>Mucilaginibacter</taxon>
    </lineage>
</organism>
<dbReference type="GO" id="GO:0009279">
    <property type="term" value="C:cell outer membrane"/>
    <property type="evidence" value="ECO:0007669"/>
    <property type="project" value="UniProtKB-SubCell"/>
</dbReference>
<dbReference type="PANTHER" id="PTHR30026">
    <property type="entry name" value="OUTER MEMBRANE PROTEIN TOLC"/>
    <property type="match status" value="1"/>
</dbReference>
<keyword evidence="4" id="KW-1134">Transmembrane beta strand</keyword>
<keyword evidence="6" id="KW-0472">Membrane</keyword>
<dbReference type="GO" id="GO:0015562">
    <property type="term" value="F:efflux transmembrane transporter activity"/>
    <property type="evidence" value="ECO:0007669"/>
    <property type="project" value="InterPro"/>
</dbReference>
<dbReference type="InterPro" id="IPR051906">
    <property type="entry name" value="TolC-like"/>
</dbReference>
<dbReference type="Pfam" id="PF02321">
    <property type="entry name" value="OEP"/>
    <property type="match status" value="2"/>
</dbReference>
<sequence>MYSKTYSKFYQAKTSKIILLMLAIGLFCLQLHAQQSGSIYLDSLLSTAARNYPLIKAKRLQTQGLQYAVKLQQNGIIPSINASYQVDYATYNNITGMIYPQYITPISGPPSKSNDYKGTPGSAAALNLQWEPFTFGQRGATVELARGKLKNGQADETLTIFQHKIFVINAWLNYLLTADLVKVYQSNISRDAYHLKQSQAVVSSGLRPGTDSSTFHAELAKAQIQLIAFERRRDSCLIVLKELTGGNLPGTPVADSAMFKSLPVVPLNADDTEHPELSLQKTNVLTNELTLKTYKRSLLPKLTIWSVGYGRGSGVAADGAVNNGDGWRFERYNYGIGAQLSFPIMEVFRQKPLFKQQQLNIETSREQLKQTELHLNTEREIADSALTKAIQSARLAPEALKAAQYAYQAIHSRYQSGLISYYDVIQSLQLLYQSEASVKIAYWGAWKSLLTKAAYQGNIDIFLNQYGK</sequence>
<dbReference type="InterPro" id="IPR003423">
    <property type="entry name" value="OMP_efflux"/>
</dbReference>
<keyword evidence="7" id="KW-0998">Cell outer membrane</keyword>
<dbReference type="AlphaFoldDB" id="A0A1G8DBQ8"/>
<evidence type="ECO:0000313" key="9">
    <source>
        <dbReference type="Proteomes" id="UP000199705"/>
    </source>
</evidence>
<name>A0A1G8DBQ8_9SPHI</name>
<evidence type="ECO:0000256" key="6">
    <source>
        <dbReference type="ARBA" id="ARBA00023136"/>
    </source>
</evidence>
<evidence type="ECO:0000256" key="4">
    <source>
        <dbReference type="ARBA" id="ARBA00022452"/>
    </source>
</evidence>